<dbReference type="Proteomes" id="UP000252770">
    <property type="component" value="Unassembled WGS sequence"/>
</dbReference>
<evidence type="ECO:0000313" key="2">
    <source>
        <dbReference type="Proteomes" id="UP000252770"/>
    </source>
</evidence>
<accession>A0A367YU81</accession>
<evidence type="ECO:0000313" key="1">
    <source>
        <dbReference type="EMBL" id="RCK68582.1"/>
    </source>
</evidence>
<keyword evidence="2" id="KW-1185">Reference proteome</keyword>
<dbReference type="EMBL" id="QOUI01000010">
    <property type="protein sequence ID" value="RCK68582.1"/>
    <property type="molecule type" value="Genomic_DNA"/>
</dbReference>
<dbReference type="Pfam" id="PF19884">
    <property type="entry name" value="DUF6357"/>
    <property type="match status" value="1"/>
</dbReference>
<organism evidence="1 2">
    <name type="scientific">Desertihabitans brevis</name>
    <dbReference type="NCBI Taxonomy" id="2268447"/>
    <lineage>
        <taxon>Bacteria</taxon>
        <taxon>Bacillati</taxon>
        <taxon>Actinomycetota</taxon>
        <taxon>Actinomycetes</taxon>
        <taxon>Propionibacteriales</taxon>
        <taxon>Propionibacteriaceae</taxon>
        <taxon>Desertihabitans</taxon>
    </lineage>
</organism>
<dbReference type="AlphaFoldDB" id="A0A367YU81"/>
<comment type="caution">
    <text evidence="1">The sequence shown here is derived from an EMBL/GenBank/DDBJ whole genome shotgun (WGS) entry which is preliminary data.</text>
</comment>
<dbReference type="RefSeq" id="WP_114127553.1">
    <property type="nucleotide sequence ID" value="NZ_QOUI01000010.1"/>
</dbReference>
<reference evidence="1 2" key="1">
    <citation type="submission" date="2018-07" db="EMBL/GenBank/DDBJ databases">
        <title>Desertimonas flava gen. nov. sp. nov.</title>
        <authorList>
            <person name="Liu S."/>
        </authorList>
    </citation>
    <scope>NUCLEOTIDE SEQUENCE [LARGE SCALE GENOMIC DNA]</scope>
    <source>
        <strain evidence="1 2">16Sb5-5</strain>
    </source>
</reference>
<sequence>MAPRQFIFRAGEAEQQRCPDGAQAAYEAFQAYADEHADAESLRIEDEAAGEALVLLLTRGAVARTRAVAGSAEPHTEYCAVARPTLYGRFVMRFLEDGYAGVDHSGLWLRELADLDAPPEEQGERRAAAVSTEREALDEVLRMWSDSGYVDPTDQYYVFFDTHTLEMSRAERAELLALVGRLGLERADPPAGAASGEVWVRKDERLEAELEQWS</sequence>
<protein>
    <submittedName>
        <fullName evidence="1">Uncharacterized protein</fullName>
    </submittedName>
</protein>
<name>A0A367YU81_9ACTN</name>
<proteinExistence type="predicted"/>
<dbReference type="InterPro" id="IPR045937">
    <property type="entry name" value="DUF6357"/>
</dbReference>
<gene>
    <name evidence="1" type="ORF">DT076_15235</name>
</gene>